<dbReference type="GO" id="GO:0089718">
    <property type="term" value="P:amino acid import across plasma membrane"/>
    <property type="evidence" value="ECO:0007669"/>
    <property type="project" value="TreeGrafter"/>
</dbReference>
<comment type="subcellular location">
    <subcellularLocation>
        <location evidence="1">Membrane</location>
        <topology evidence="1">Multi-pass membrane protein</topology>
    </subcellularLocation>
</comment>
<dbReference type="GeneID" id="20247425"/>
<dbReference type="RefSeq" id="XP_009048261.1">
    <property type="nucleotide sequence ID" value="XM_009050013.1"/>
</dbReference>
<dbReference type="InterPro" id="IPR000175">
    <property type="entry name" value="Na/ntran_symport"/>
</dbReference>
<dbReference type="PROSITE" id="PS00754">
    <property type="entry name" value="NA_NEUROTRAN_SYMP_2"/>
    <property type="match status" value="1"/>
</dbReference>
<dbReference type="CTD" id="20247425"/>
<dbReference type="InterPro" id="IPR037272">
    <property type="entry name" value="SNS_sf"/>
</dbReference>
<evidence type="ECO:0000256" key="6">
    <source>
        <dbReference type="ARBA" id="ARBA00023136"/>
    </source>
</evidence>
<evidence type="ECO:0000313" key="10">
    <source>
        <dbReference type="Proteomes" id="UP000030746"/>
    </source>
</evidence>
<dbReference type="Pfam" id="PF00209">
    <property type="entry name" value="SNF"/>
    <property type="match status" value="1"/>
</dbReference>
<name>V4B512_LOTGI</name>
<dbReference type="AlphaFoldDB" id="V4B512"/>
<evidence type="ECO:0000313" key="9">
    <source>
        <dbReference type="EMBL" id="ESP01052.1"/>
    </source>
</evidence>
<evidence type="ECO:0000256" key="4">
    <source>
        <dbReference type="ARBA" id="ARBA00022692"/>
    </source>
</evidence>
<dbReference type="PROSITE" id="PS50267">
    <property type="entry name" value="NA_NEUROTRAN_SYMP_3"/>
    <property type="match status" value="1"/>
</dbReference>
<feature type="transmembrane region" description="Helical" evidence="8">
    <location>
        <begin position="39"/>
        <end position="64"/>
    </location>
</feature>
<dbReference type="SUPFAM" id="SSF161070">
    <property type="entry name" value="SNF-like"/>
    <property type="match status" value="1"/>
</dbReference>
<keyword evidence="7" id="KW-0325">Glycoprotein</keyword>
<dbReference type="OrthoDB" id="6581954at2759"/>
<evidence type="ECO:0000256" key="8">
    <source>
        <dbReference type="SAM" id="Phobius"/>
    </source>
</evidence>
<protein>
    <recommendedName>
        <fullName evidence="11">Major facilitator superfamily (MFS) profile domain-containing protein</fullName>
    </recommendedName>
</protein>
<dbReference type="EMBL" id="KB200566">
    <property type="protein sequence ID" value="ESP01052.1"/>
    <property type="molecule type" value="Genomic_DNA"/>
</dbReference>
<dbReference type="GO" id="GO:0005283">
    <property type="term" value="F:amino acid:sodium symporter activity"/>
    <property type="evidence" value="ECO:0007669"/>
    <property type="project" value="TreeGrafter"/>
</dbReference>
<reference evidence="9 10" key="1">
    <citation type="journal article" date="2013" name="Nature">
        <title>Insights into bilaterian evolution from three spiralian genomes.</title>
        <authorList>
            <person name="Simakov O."/>
            <person name="Marletaz F."/>
            <person name="Cho S.J."/>
            <person name="Edsinger-Gonzales E."/>
            <person name="Havlak P."/>
            <person name="Hellsten U."/>
            <person name="Kuo D.H."/>
            <person name="Larsson T."/>
            <person name="Lv J."/>
            <person name="Arendt D."/>
            <person name="Savage R."/>
            <person name="Osoegawa K."/>
            <person name="de Jong P."/>
            <person name="Grimwood J."/>
            <person name="Chapman J.A."/>
            <person name="Shapiro H."/>
            <person name="Aerts A."/>
            <person name="Otillar R.P."/>
            <person name="Terry A.Y."/>
            <person name="Boore J.L."/>
            <person name="Grigoriev I.V."/>
            <person name="Lindberg D.R."/>
            <person name="Seaver E.C."/>
            <person name="Weisblat D.A."/>
            <person name="Putnam N.H."/>
            <person name="Rokhsar D.S."/>
        </authorList>
    </citation>
    <scope>NUCLEOTIDE SEQUENCE [LARGE SCALE GENOMIC DNA]</scope>
</reference>
<evidence type="ECO:0000256" key="2">
    <source>
        <dbReference type="ARBA" id="ARBA00006459"/>
    </source>
</evidence>
<keyword evidence="3" id="KW-0813">Transport</keyword>
<proteinExistence type="inferred from homology"/>
<accession>V4B512</accession>
<dbReference type="PANTHER" id="PTHR11616:SF321">
    <property type="entry name" value="SODIUM-DEPENDENT NUTRIENT AMINO ACID TRANSPORTER 1-RELATED"/>
    <property type="match status" value="1"/>
</dbReference>
<dbReference type="GO" id="GO:0005886">
    <property type="term" value="C:plasma membrane"/>
    <property type="evidence" value="ECO:0007669"/>
    <property type="project" value="TreeGrafter"/>
</dbReference>
<dbReference type="KEGG" id="lgi:LOTGIDRAFT_227769"/>
<evidence type="ECO:0000256" key="3">
    <source>
        <dbReference type="ARBA" id="ARBA00022448"/>
    </source>
</evidence>
<evidence type="ECO:0000256" key="5">
    <source>
        <dbReference type="ARBA" id="ARBA00022989"/>
    </source>
</evidence>
<sequence>MLGLVGIPIFFMELSLGQFSSMGPATCWGFARLFRGIGFGMVIVSSLVCIYYNMIIGWAFYYLFASFTSVLPWTTCDPAWSTERKWF</sequence>
<organism evidence="9 10">
    <name type="scientific">Lottia gigantea</name>
    <name type="common">Giant owl limpet</name>
    <dbReference type="NCBI Taxonomy" id="225164"/>
    <lineage>
        <taxon>Eukaryota</taxon>
        <taxon>Metazoa</taxon>
        <taxon>Spiralia</taxon>
        <taxon>Lophotrochozoa</taxon>
        <taxon>Mollusca</taxon>
        <taxon>Gastropoda</taxon>
        <taxon>Patellogastropoda</taxon>
        <taxon>Lottioidea</taxon>
        <taxon>Lottiidae</taxon>
        <taxon>Lottia</taxon>
    </lineage>
</organism>
<dbReference type="Proteomes" id="UP000030746">
    <property type="component" value="Unassembled WGS sequence"/>
</dbReference>
<keyword evidence="4 8" id="KW-0812">Transmembrane</keyword>
<keyword evidence="10" id="KW-1185">Reference proteome</keyword>
<dbReference type="OMA" id="MPPCMED"/>
<keyword evidence="6 8" id="KW-0472">Membrane</keyword>
<evidence type="ECO:0008006" key="11">
    <source>
        <dbReference type="Google" id="ProtNLM"/>
    </source>
</evidence>
<dbReference type="PANTHER" id="PTHR11616">
    <property type="entry name" value="SODIUM/CHLORIDE DEPENDENT TRANSPORTER"/>
    <property type="match status" value="1"/>
</dbReference>
<evidence type="ECO:0000256" key="7">
    <source>
        <dbReference type="ARBA" id="ARBA00023180"/>
    </source>
</evidence>
<evidence type="ECO:0000256" key="1">
    <source>
        <dbReference type="ARBA" id="ARBA00004141"/>
    </source>
</evidence>
<comment type="similarity">
    <text evidence="2">Belongs to the sodium:neurotransmitter symporter (SNF) (TC 2.A.22) family.</text>
</comment>
<gene>
    <name evidence="9" type="ORF">LOTGIDRAFT_227769</name>
</gene>
<keyword evidence="5 8" id="KW-1133">Transmembrane helix</keyword>